<protein>
    <submittedName>
        <fullName evidence="2">G9324 protein</fullName>
    </submittedName>
</protein>
<gene>
    <name evidence="2" type="primary">g9324</name>
    <name evidence="2" type="ORF">VP750_LOCUS8381</name>
</gene>
<evidence type="ECO:0000313" key="2">
    <source>
        <dbReference type="EMBL" id="CAL5226475.1"/>
    </source>
</evidence>
<feature type="region of interest" description="Disordered" evidence="1">
    <location>
        <begin position="1"/>
        <end position="57"/>
    </location>
</feature>
<sequence length="361" mass="41706">MLQQLLDHAQDPPPAADEAEDPDYVPLQSEEESEEVSDECSETPDNDKDPDFIPLDDDEESFDEEAYNELTTTWRCKWTCDGAESIDEMIEKLQAAIEELRQFQRDGWVLDGEIGDDYGTLLSPAWVERCRVYPYNQRDFFTHGISYNPNGWDPPTVKSPERSHLCDLVRSLRQRTAPQDEAQLLANEYGPDKVLGEFARDGTLLMAHRNGLVCPGRDFRDSVHRVVFASEGEMDESAWFMIAEMRDGTWICFEASCGMGWNHLTNMHVFVGQTLRDLILHGIPDEVQQELIIRSNHLVRKHLAACKLQRAVRRWRRVRAGQLIARKKDKKAEDMSTETEIYRWQRREHEDLLGHRAGRSS</sequence>
<proteinExistence type="predicted"/>
<evidence type="ECO:0000256" key="1">
    <source>
        <dbReference type="SAM" id="MobiDB-lite"/>
    </source>
</evidence>
<reference evidence="2 3" key="1">
    <citation type="submission" date="2024-06" db="EMBL/GenBank/DDBJ databases">
        <authorList>
            <person name="Kraege A."/>
            <person name="Thomma B."/>
        </authorList>
    </citation>
    <scope>NUCLEOTIDE SEQUENCE [LARGE SCALE GENOMIC DNA]</scope>
</reference>
<dbReference type="EMBL" id="CAXHTA020000016">
    <property type="protein sequence ID" value="CAL5226475.1"/>
    <property type="molecule type" value="Genomic_DNA"/>
</dbReference>
<comment type="caution">
    <text evidence="2">The sequence shown here is derived from an EMBL/GenBank/DDBJ whole genome shotgun (WGS) entry which is preliminary data.</text>
</comment>
<keyword evidence="3" id="KW-1185">Reference proteome</keyword>
<name>A0ABP1G2S1_9CHLO</name>
<accession>A0ABP1G2S1</accession>
<dbReference type="Proteomes" id="UP001497392">
    <property type="component" value="Unassembled WGS sequence"/>
</dbReference>
<evidence type="ECO:0000313" key="3">
    <source>
        <dbReference type="Proteomes" id="UP001497392"/>
    </source>
</evidence>
<feature type="compositionally biased region" description="Acidic residues" evidence="1">
    <location>
        <begin position="17"/>
        <end position="44"/>
    </location>
</feature>
<organism evidence="2 3">
    <name type="scientific">Coccomyxa viridis</name>
    <dbReference type="NCBI Taxonomy" id="1274662"/>
    <lineage>
        <taxon>Eukaryota</taxon>
        <taxon>Viridiplantae</taxon>
        <taxon>Chlorophyta</taxon>
        <taxon>core chlorophytes</taxon>
        <taxon>Trebouxiophyceae</taxon>
        <taxon>Trebouxiophyceae incertae sedis</taxon>
        <taxon>Coccomyxaceae</taxon>
        <taxon>Coccomyxa</taxon>
    </lineage>
</organism>